<organism evidence="2 3">
    <name type="scientific">Trichinella papuae</name>
    <dbReference type="NCBI Taxonomy" id="268474"/>
    <lineage>
        <taxon>Eukaryota</taxon>
        <taxon>Metazoa</taxon>
        <taxon>Ecdysozoa</taxon>
        <taxon>Nematoda</taxon>
        <taxon>Enoplea</taxon>
        <taxon>Dorylaimia</taxon>
        <taxon>Trichinellida</taxon>
        <taxon>Trichinellidae</taxon>
        <taxon>Trichinella</taxon>
    </lineage>
</organism>
<keyword evidence="3" id="KW-1185">Reference proteome</keyword>
<reference evidence="2 3" key="1">
    <citation type="submission" date="2015-01" db="EMBL/GenBank/DDBJ databases">
        <title>Evolution of Trichinella species and genotypes.</title>
        <authorList>
            <person name="Korhonen P.K."/>
            <person name="Edoardo P."/>
            <person name="Giuseppe L.R."/>
            <person name="Gasser R.B."/>
        </authorList>
    </citation>
    <scope>NUCLEOTIDE SEQUENCE [LARGE SCALE GENOMIC DNA]</scope>
    <source>
        <strain evidence="2">ISS1980</strain>
    </source>
</reference>
<keyword evidence="1" id="KW-0472">Membrane</keyword>
<evidence type="ECO:0000256" key="1">
    <source>
        <dbReference type="SAM" id="Phobius"/>
    </source>
</evidence>
<dbReference type="EMBL" id="JYDO01000032">
    <property type="protein sequence ID" value="KRZ76013.1"/>
    <property type="molecule type" value="Genomic_DNA"/>
</dbReference>
<accession>A0A0V1MW36</accession>
<dbReference type="AlphaFoldDB" id="A0A0V1MW36"/>
<dbReference type="Proteomes" id="UP000054843">
    <property type="component" value="Unassembled WGS sequence"/>
</dbReference>
<evidence type="ECO:0000313" key="3">
    <source>
        <dbReference type="Proteomes" id="UP000054843"/>
    </source>
</evidence>
<feature type="transmembrane region" description="Helical" evidence="1">
    <location>
        <begin position="31"/>
        <end position="54"/>
    </location>
</feature>
<sequence length="90" mass="10487">MRRLFANCGQAPDDAWRHFRHVMGGANDSHLFIQFFTLAFSHLLLFRIVCLLQINSVASFRYKFALKLQISTQIDIDYEKIPNNNNSVQI</sequence>
<comment type="caution">
    <text evidence="2">The sequence shown here is derived from an EMBL/GenBank/DDBJ whole genome shotgun (WGS) entry which is preliminary data.</text>
</comment>
<proteinExistence type="predicted"/>
<gene>
    <name evidence="2" type="ORF">T10_7289</name>
</gene>
<evidence type="ECO:0000313" key="2">
    <source>
        <dbReference type="EMBL" id="KRZ76013.1"/>
    </source>
</evidence>
<keyword evidence="1" id="KW-0812">Transmembrane</keyword>
<protein>
    <submittedName>
        <fullName evidence="2">Uncharacterized protein</fullName>
    </submittedName>
</protein>
<keyword evidence="1" id="KW-1133">Transmembrane helix</keyword>
<name>A0A0V1MW36_9BILA</name>